<sequence length="147" mass="17707">MTRHNKNRKPVKNEHQMKRQSKQMNEKKRITPRRSTRVGRLTHLKEQDKEIRSIANESLFDQVLLLFIDFCIFLSAFYVYVSWGIMGTFDSPESCKYFIQFAFALLLSLFMHYCINESLKDKKATAWDESTKWEKLKDLFDFFNKFK</sequence>
<reference evidence="3" key="1">
    <citation type="journal article" date="2022" name="Microorganisms">
        <title>Antibiotic Susceptibility, Resistance Gene Determinants and Corresponding Genomic Regions in Lactobacillus amylovorus Isolates Derived from Wild Boars and Domestic Pigs.</title>
        <authorList>
            <person name="Moravkova M."/>
            <person name="Kostovova I."/>
            <person name="Kavanova K."/>
            <person name="Pechar R."/>
            <person name="Stanek S."/>
            <person name="Brychta A."/>
            <person name="Zeman M."/>
            <person name="Kubasova T."/>
        </authorList>
    </citation>
    <scope>NUCLEOTIDE SEQUENCE</scope>
    <source>
        <strain evidence="3">M356A</strain>
    </source>
</reference>
<name>A0A9X3W943_LACAM</name>
<proteinExistence type="predicted"/>
<comment type="caution">
    <text evidence="3">The sequence shown here is derived from an EMBL/GenBank/DDBJ whole genome shotgun (WGS) entry which is preliminary data.</text>
</comment>
<dbReference type="RefSeq" id="WP_271870402.1">
    <property type="nucleotide sequence ID" value="NZ_JAOTGU010000011.1"/>
</dbReference>
<evidence type="ECO:0000256" key="1">
    <source>
        <dbReference type="SAM" id="MobiDB-lite"/>
    </source>
</evidence>
<feature type="transmembrane region" description="Helical" evidence="2">
    <location>
        <begin position="63"/>
        <end position="85"/>
    </location>
</feature>
<feature type="compositionally biased region" description="Basic residues" evidence="1">
    <location>
        <begin position="1"/>
        <end position="10"/>
    </location>
</feature>
<dbReference type="EMBL" id="JAOTGU010000011">
    <property type="protein sequence ID" value="MDB6262450.1"/>
    <property type="molecule type" value="Genomic_DNA"/>
</dbReference>
<reference evidence="3" key="2">
    <citation type="submission" date="2022-10" db="EMBL/GenBank/DDBJ databases">
        <authorList>
            <person name="Kostovova I."/>
            <person name="Moravkova M."/>
            <person name="Pechar R."/>
        </authorList>
    </citation>
    <scope>NUCLEOTIDE SEQUENCE</scope>
    <source>
        <strain evidence="3">M356A</strain>
    </source>
</reference>
<dbReference type="AlphaFoldDB" id="A0A9X3W943"/>
<gene>
    <name evidence="3" type="ORF">ODV15_07795</name>
</gene>
<protein>
    <submittedName>
        <fullName evidence="3">Uncharacterized protein</fullName>
    </submittedName>
</protein>
<feature type="region of interest" description="Disordered" evidence="1">
    <location>
        <begin position="1"/>
        <end position="33"/>
    </location>
</feature>
<keyword evidence="2" id="KW-1133">Transmembrane helix</keyword>
<evidence type="ECO:0000256" key="2">
    <source>
        <dbReference type="SAM" id="Phobius"/>
    </source>
</evidence>
<keyword evidence="2" id="KW-0812">Transmembrane</keyword>
<dbReference type="Proteomes" id="UP001143700">
    <property type="component" value="Unassembled WGS sequence"/>
</dbReference>
<evidence type="ECO:0000313" key="4">
    <source>
        <dbReference type="Proteomes" id="UP001143700"/>
    </source>
</evidence>
<evidence type="ECO:0000313" key="3">
    <source>
        <dbReference type="EMBL" id="MDB6262450.1"/>
    </source>
</evidence>
<accession>A0A9X3W943</accession>
<feature type="transmembrane region" description="Helical" evidence="2">
    <location>
        <begin position="97"/>
        <end position="115"/>
    </location>
</feature>
<organism evidence="3 4">
    <name type="scientific">Lactobacillus amylovorus</name>
    <dbReference type="NCBI Taxonomy" id="1604"/>
    <lineage>
        <taxon>Bacteria</taxon>
        <taxon>Bacillati</taxon>
        <taxon>Bacillota</taxon>
        <taxon>Bacilli</taxon>
        <taxon>Lactobacillales</taxon>
        <taxon>Lactobacillaceae</taxon>
        <taxon>Lactobacillus</taxon>
    </lineage>
</organism>
<keyword evidence="2" id="KW-0472">Membrane</keyword>